<evidence type="ECO:0008006" key="3">
    <source>
        <dbReference type="Google" id="ProtNLM"/>
    </source>
</evidence>
<gene>
    <name evidence="1" type="ORF">BBC27_08355</name>
</gene>
<dbReference type="InterPro" id="IPR019660">
    <property type="entry name" value="Put_sensory_transdc_reg_YbjN"/>
</dbReference>
<reference evidence="1 2" key="1">
    <citation type="submission" date="2016-07" db="EMBL/GenBank/DDBJ databases">
        <title>Draft genome of a psychrotolerant acidophile Acidithiobacillus ferrivorans strain YL15.</title>
        <authorList>
            <person name="Peng T."/>
            <person name="Ma L."/>
            <person name="Nan M."/>
            <person name="An N."/>
            <person name="Wang M."/>
            <person name="Qiu G."/>
            <person name="Zeng W."/>
        </authorList>
    </citation>
    <scope>NUCLEOTIDE SEQUENCE [LARGE SCALE GENOMIC DNA]</scope>
    <source>
        <strain evidence="1 2">YL15</strain>
    </source>
</reference>
<accession>A0A1B9C086</accession>
<name>A0A1B9C086_9PROT</name>
<proteinExistence type="predicted"/>
<organism evidence="1 2">
    <name type="scientific">Acidithiobacillus ferrivorans</name>
    <dbReference type="NCBI Taxonomy" id="160808"/>
    <lineage>
        <taxon>Bacteria</taxon>
        <taxon>Pseudomonadati</taxon>
        <taxon>Pseudomonadota</taxon>
        <taxon>Acidithiobacillia</taxon>
        <taxon>Acidithiobacillales</taxon>
        <taxon>Acidithiobacillaceae</taxon>
        <taxon>Acidithiobacillus</taxon>
    </lineage>
</organism>
<evidence type="ECO:0000313" key="1">
    <source>
        <dbReference type="EMBL" id="OCB03351.1"/>
    </source>
</evidence>
<dbReference type="Pfam" id="PF10722">
    <property type="entry name" value="YbjN"/>
    <property type="match status" value="1"/>
</dbReference>
<comment type="caution">
    <text evidence="1">The sequence shown here is derived from an EMBL/GenBank/DDBJ whole genome shotgun (WGS) entry which is preliminary data.</text>
</comment>
<dbReference type="Proteomes" id="UP000093129">
    <property type="component" value="Unassembled WGS sequence"/>
</dbReference>
<sequence>MSEKDVISGMGLKDFATGEFMSEEDVTQERLQTLFGMAFYKTEIDEDGDLFIRDNYRVFVTVDADRLLIAYKIYFRKVKDDQKDLAEQTVAEINDSIIYNTLAIHNGAPYICYYLDYRDGIMGHNIIHAFRRMQSVASTMMSEFYEVIVDTED</sequence>
<evidence type="ECO:0000313" key="2">
    <source>
        <dbReference type="Proteomes" id="UP000093129"/>
    </source>
</evidence>
<protein>
    <recommendedName>
        <fullName evidence="3">YbjN domain-containing protein</fullName>
    </recommendedName>
</protein>
<dbReference type="EMBL" id="MASQ01000070">
    <property type="protein sequence ID" value="OCB03351.1"/>
    <property type="molecule type" value="Genomic_DNA"/>
</dbReference>
<dbReference type="RefSeq" id="WP_065412941.1">
    <property type="nucleotide sequence ID" value="NZ_MASQ01000070.1"/>
</dbReference>
<dbReference type="AlphaFoldDB" id="A0A1B9C086"/>